<proteinExistence type="predicted"/>
<sequence length="281" mass="27938">MSLGQDGPPTRTRMPEGHAGTGGSGRRSQPRRALVTVVSIVVLLIAAIAFANRGGDHSPSAAPGSAGGADAGSGSGGSRSGRSAPVSTAASGQQPVTGKSAAGIPSGFPHTGQGAQSAAANYAVALGGVDMFNTELRHQIVAAVHDPAVTPALQTALDQAYSGSALKSLGLNADGTAPTGLTFVSRTVPVGTKVTANAADAITVEVWCTDLVGLAGQGSTNPVSSAWFTTTEKLVWVGGDWKIESSSQKDGPAPVSGDNRAATADEIAGAVRDYGGFTYAR</sequence>
<dbReference type="Proteomes" id="UP001595765">
    <property type="component" value="Unassembled WGS sequence"/>
</dbReference>
<evidence type="ECO:0000256" key="2">
    <source>
        <dbReference type="SAM" id="Phobius"/>
    </source>
</evidence>
<reference evidence="4" key="1">
    <citation type="journal article" date="2019" name="Int. J. Syst. Evol. Microbiol.">
        <title>The Global Catalogue of Microorganisms (GCM) 10K type strain sequencing project: providing services to taxonomists for standard genome sequencing and annotation.</title>
        <authorList>
            <consortium name="The Broad Institute Genomics Platform"/>
            <consortium name="The Broad Institute Genome Sequencing Center for Infectious Disease"/>
            <person name="Wu L."/>
            <person name="Ma J."/>
        </authorList>
    </citation>
    <scope>NUCLEOTIDE SEQUENCE [LARGE SCALE GENOMIC DNA]</scope>
    <source>
        <strain evidence="4">CGMCC 4.7237</strain>
    </source>
</reference>
<keyword evidence="2" id="KW-0472">Membrane</keyword>
<accession>A0ABV8HGY5</accession>
<keyword evidence="2" id="KW-0812">Transmembrane</keyword>
<name>A0ABV8HGY5_9ACTN</name>
<feature type="transmembrane region" description="Helical" evidence="2">
    <location>
        <begin position="33"/>
        <end position="51"/>
    </location>
</feature>
<dbReference type="RefSeq" id="WP_386425109.1">
    <property type="nucleotide sequence ID" value="NZ_JBHSBB010000002.1"/>
</dbReference>
<dbReference type="EMBL" id="JBHSBB010000002">
    <property type="protein sequence ID" value="MFC4030131.1"/>
    <property type="molecule type" value="Genomic_DNA"/>
</dbReference>
<keyword evidence="4" id="KW-1185">Reference proteome</keyword>
<evidence type="ECO:0008006" key="5">
    <source>
        <dbReference type="Google" id="ProtNLM"/>
    </source>
</evidence>
<evidence type="ECO:0000256" key="1">
    <source>
        <dbReference type="SAM" id="MobiDB-lite"/>
    </source>
</evidence>
<feature type="region of interest" description="Disordered" evidence="1">
    <location>
        <begin position="1"/>
        <end position="31"/>
    </location>
</feature>
<comment type="caution">
    <text evidence="3">The sequence shown here is derived from an EMBL/GenBank/DDBJ whole genome shotgun (WGS) entry which is preliminary data.</text>
</comment>
<feature type="compositionally biased region" description="Low complexity" evidence="1">
    <location>
        <begin position="54"/>
        <end position="64"/>
    </location>
</feature>
<organism evidence="3 4">
    <name type="scientific">Streptomyces polygonati</name>
    <dbReference type="NCBI Taxonomy" id="1617087"/>
    <lineage>
        <taxon>Bacteria</taxon>
        <taxon>Bacillati</taxon>
        <taxon>Actinomycetota</taxon>
        <taxon>Actinomycetes</taxon>
        <taxon>Kitasatosporales</taxon>
        <taxon>Streptomycetaceae</taxon>
        <taxon>Streptomyces</taxon>
    </lineage>
</organism>
<feature type="region of interest" description="Disordered" evidence="1">
    <location>
        <begin position="54"/>
        <end position="112"/>
    </location>
</feature>
<gene>
    <name evidence="3" type="ORF">ACFO3J_01440</name>
</gene>
<keyword evidence="2" id="KW-1133">Transmembrane helix</keyword>
<evidence type="ECO:0000313" key="4">
    <source>
        <dbReference type="Proteomes" id="UP001595765"/>
    </source>
</evidence>
<protein>
    <recommendedName>
        <fullName evidence="5">Integral membrane protein</fullName>
    </recommendedName>
</protein>
<feature type="compositionally biased region" description="Polar residues" evidence="1">
    <location>
        <begin position="85"/>
        <end position="97"/>
    </location>
</feature>
<evidence type="ECO:0000313" key="3">
    <source>
        <dbReference type="EMBL" id="MFC4030131.1"/>
    </source>
</evidence>
<feature type="compositionally biased region" description="Gly residues" evidence="1">
    <location>
        <begin position="65"/>
        <end position="79"/>
    </location>
</feature>